<dbReference type="KEGG" id="lak:106169194"/>
<dbReference type="InParanoid" id="A0A1S3J196"/>
<reference evidence="3" key="1">
    <citation type="submission" date="2025-08" db="UniProtKB">
        <authorList>
            <consortium name="RefSeq"/>
        </authorList>
    </citation>
    <scope>IDENTIFICATION</scope>
    <source>
        <tissue evidence="3">Gonads</tissue>
    </source>
</reference>
<evidence type="ECO:0000256" key="1">
    <source>
        <dbReference type="SAM" id="SignalP"/>
    </source>
</evidence>
<sequence length="307" mass="33141">MATMGVCTHCALTAIIALTVISTAFGKVIEYEEVRKLVKEEKISHHEKTAEKNQRNKRNIPSWAFGANPPGVPALGPGDSGPVFVEGSPWGRGGSSAGSGSPCKNFDKGFYDLVVETDGQGTISGPNKNNAIMVSFSGGWTTPRDCARQALAKIDFDAGAGRRLRIDMCFKQPQGFNINIGDSISNNGYGGDGNHQTNDAEVHNINSNFYAYASDLLSATQLVNDPGAILSNEIFSMEVRNNYIGWANSLSISSKSSSALFALNHQYDQGPHNPGTNSIVYMGMNRVISYRQDRIGRGLCSVGFKWF</sequence>
<keyword evidence="1" id="KW-0732">Signal</keyword>
<proteinExistence type="predicted"/>
<keyword evidence="2" id="KW-1185">Reference proteome</keyword>
<organism evidence="2 3">
    <name type="scientific">Lingula anatina</name>
    <name type="common">Brachiopod</name>
    <name type="synonym">Lingula unguis</name>
    <dbReference type="NCBI Taxonomy" id="7574"/>
    <lineage>
        <taxon>Eukaryota</taxon>
        <taxon>Metazoa</taxon>
        <taxon>Spiralia</taxon>
        <taxon>Lophotrochozoa</taxon>
        <taxon>Brachiopoda</taxon>
        <taxon>Linguliformea</taxon>
        <taxon>Lingulata</taxon>
        <taxon>Lingulida</taxon>
        <taxon>Linguloidea</taxon>
        <taxon>Lingulidae</taxon>
        <taxon>Lingula</taxon>
    </lineage>
</organism>
<evidence type="ECO:0000313" key="3">
    <source>
        <dbReference type="RefSeq" id="XP_013404033.1"/>
    </source>
</evidence>
<accession>A0A1S3J196</accession>
<dbReference type="GeneID" id="106169194"/>
<feature type="chain" id="PRO_5010339007" evidence="1">
    <location>
        <begin position="27"/>
        <end position="307"/>
    </location>
</feature>
<dbReference type="Proteomes" id="UP000085678">
    <property type="component" value="Unplaced"/>
</dbReference>
<dbReference type="RefSeq" id="XP_013404033.1">
    <property type="nucleotide sequence ID" value="XM_013548579.1"/>
</dbReference>
<name>A0A1S3J196_LINAN</name>
<dbReference type="AlphaFoldDB" id="A0A1S3J196"/>
<evidence type="ECO:0000313" key="2">
    <source>
        <dbReference type="Proteomes" id="UP000085678"/>
    </source>
</evidence>
<feature type="signal peptide" evidence="1">
    <location>
        <begin position="1"/>
        <end position="26"/>
    </location>
</feature>
<gene>
    <name evidence="3" type="primary">LOC106169194</name>
</gene>
<protein>
    <submittedName>
        <fullName evidence="3">Uncharacterized protein LOC106169194</fullName>
    </submittedName>
</protein>